<comment type="similarity">
    <text evidence="8">Belongs to the methyl-accepting chemotaxis (MCP) protein family.</text>
</comment>
<keyword evidence="5 10" id="KW-1133">Transmembrane helix</keyword>
<dbReference type="Gene3D" id="3.30.450.20">
    <property type="entry name" value="PAS domain"/>
    <property type="match status" value="2"/>
</dbReference>
<dbReference type="SUPFAM" id="SSF58104">
    <property type="entry name" value="Methyl-accepting chemotaxis protein (MCP) signaling domain"/>
    <property type="match status" value="1"/>
</dbReference>
<dbReference type="Pfam" id="PF02743">
    <property type="entry name" value="dCache_1"/>
    <property type="match status" value="1"/>
</dbReference>
<dbReference type="Proteomes" id="UP001168540">
    <property type="component" value="Unassembled WGS sequence"/>
</dbReference>
<evidence type="ECO:0000256" key="9">
    <source>
        <dbReference type="PROSITE-ProRule" id="PRU00284"/>
    </source>
</evidence>
<evidence type="ECO:0000256" key="8">
    <source>
        <dbReference type="ARBA" id="ARBA00029447"/>
    </source>
</evidence>
<dbReference type="Pfam" id="PF00015">
    <property type="entry name" value="MCPsignal"/>
    <property type="match status" value="1"/>
</dbReference>
<feature type="domain" description="HAMP" evidence="12">
    <location>
        <begin position="354"/>
        <end position="408"/>
    </location>
</feature>
<keyword evidence="4 10" id="KW-0812">Transmembrane</keyword>
<dbReference type="PANTHER" id="PTHR32089">
    <property type="entry name" value="METHYL-ACCEPTING CHEMOTAXIS PROTEIN MCPB"/>
    <property type="match status" value="1"/>
</dbReference>
<dbReference type="CDD" id="cd11386">
    <property type="entry name" value="MCP_signal"/>
    <property type="match status" value="1"/>
</dbReference>
<dbReference type="SMART" id="SM00304">
    <property type="entry name" value="HAMP"/>
    <property type="match status" value="1"/>
</dbReference>
<dbReference type="RefSeq" id="WP_289829149.1">
    <property type="nucleotide sequence ID" value="NZ_JAUEDK010000008.1"/>
</dbReference>
<evidence type="ECO:0000256" key="10">
    <source>
        <dbReference type="SAM" id="Phobius"/>
    </source>
</evidence>
<dbReference type="PROSITE" id="PS50885">
    <property type="entry name" value="HAMP"/>
    <property type="match status" value="1"/>
</dbReference>
<name>A0ABT7XLD2_9NEIS</name>
<accession>A0ABT7XLD2</accession>
<keyword evidence="6 10" id="KW-0472">Membrane</keyword>
<evidence type="ECO:0000256" key="1">
    <source>
        <dbReference type="ARBA" id="ARBA00004651"/>
    </source>
</evidence>
<evidence type="ECO:0000256" key="4">
    <source>
        <dbReference type="ARBA" id="ARBA00022692"/>
    </source>
</evidence>
<evidence type="ECO:0000313" key="13">
    <source>
        <dbReference type="EMBL" id="MDN0074578.1"/>
    </source>
</evidence>
<evidence type="ECO:0000313" key="14">
    <source>
        <dbReference type="Proteomes" id="UP001168540"/>
    </source>
</evidence>
<protein>
    <submittedName>
        <fullName evidence="13">Methyl-accepting chemotaxis protein</fullName>
    </submittedName>
</protein>
<dbReference type="Gene3D" id="1.10.287.950">
    <property type="entry name" value="Methyl-accepting chemotaxis protein"/>
    <property type="match status" value="1"/>
</dbReference>
<proteinExistence type="inferred from homology"/>
<organism evidence="13 14">
    <name type="scientific">Crenobacter oryzisoli</name>
    <dbReference type="NCBI Taxonomy" id="3056844"/>
    <lineage>
        <taxon>Bacteria</taxon>
        <taxon>Pseudomonadati</taxon>
        <taxon>Pseudomonadota</taxon>
        <taxon>Betaproteobacteria</taxon>
        <taxon>Neisseriales</taxon>
        <taxon>Neisseriaceae</taxon>
        <taxon>Crenobacter</taxon>
    </lineage>
</organism>
<dbReference type="InterPro" id="IPR003660">
    <property type="entry name" value="HAMP_dom"/>
</dbReference>
<comment type="subcellular location">
    <subcellularLocation>
        <location evidence="1">Cell membrane</location>
        <topology evidence="1">Multi-pass membrane protein</topology>
    </subcellularLocation>
</comment>
<comment type="caution">
    <text evidence="13">The sequence shown here is derived from an EMBL/GenBank/DDBJ whole genome shotgun (WGS) entry which is preliminary data.</text>
</comment>
<keyword evidence="3" id="KW-0145">Chemotaxis</keyword>
<dbReference type="EMBL" id="JAUEDK010000008">
    <property type="protein sequence ID" value="MDN0074578.1"/>
    <property type="molecule type" value="Genomic_DNA"/>
</dbReference>
<evidence type="ECO:0000256" key="2">
    <source>
        <dbReference type="ARBA" id="ARBA00022475"/>
    </source>
</evidence>
<evidence type="ECO:0000259" key="12">
    <source>
        <dbReference type="PROSITE" id="PS50885"/>
    </source>
</evidence>
<feature type="domain" description="Methyl-accepting transducer" evidence="11">
    <location>
        <begin position="413"/>
        <end position="649"/>
    </location>
</feature>
<keyword evidence="14" id="KW-1185">Reference proteome</keyword>
<dbReference type="CDD" id="cd12913">
    <property type="entry name" value="PDC1_MCP_like"/>
    <property type="match status" value="1"/>
</dbReference>
<feature type="transmembrane region" description="Helical" evidence="10">
    <location>
        <begin position="12"/>
        <end position="33"/>
    </location>
</feature>
<evidence type="ECO:0000256" key="3">
    <source>
        <dbReference type="ARBA" id="ARBA00022500"/>
    </source>
</evidence>
<sequence>MIRIRNLSLGAKVLATTAIAVLVGFGVMTALIIRETTAQAEQQGFALAEAQAQRLAVQVGESFNKGFAVARSLGDAMQGLRHGKVPDRDTLDRVHKELLEGATFASGLWTLWEPNGLDGRDERYKQAPKHDATGRYLPYFTRSAGGAVRQDTAAVDADMAQFRRHPDAYVPIYEKEGDGDYYVVPRRRNRDTVIGPYNFTVQGRNVLMTSLVSPIHDNGRFIGVAALDIWMEALQKELARFKPYGTGYVTLVSQDAHYVAGPHKEWLGKTVADHIPSRLFEALKAGKLYRYEADGFVHFYQPIEIDKTGQYWAVGVSVPLEAVMADAQSLKVRISLLALLSVAVIVAVLAAVLTLLTRPLRELQQAMANLATGSGDLTRRIAVNAGDEVGKTAAAFNDFTEHLRSLMLRVQEESIAVRGATAQLTHSAAQVAQNALRQAETTRSTSAAVEQVSASVQQSACTAAEAAEKAGMAGRQSEHSLHRIHAAAEEIHSITATVGELGSTLSTLDRRSDDVTRIVQVIKDVAEQTNLLALNAAIEAARAGEQGRGFAVVADEVRKLAHRSGEATQDIAQIVDAIRSDMKLAGAKMASTSAQIDACLSLSQEASTAMRSAHEESNTLVANIIDISGEMREQSSASAQIARHVERIDAMAQENEAIAHVVDNAVHQLEQRATSLAAIVAGFRL</sequence>
<evidence type="ECO:0000256" key="6">
    <source>
        <dbReference type="ARBA" id="ARBA00023136"/>
    </source>
</evidence>
<feature type="transmembrane region" description="Helical" evidence="10">
    <location>
        <begin position="334"/>
        <end position="357"/>
    </location>
</feature>
<evidence type="ECO:0000256" key="7">
    <source>
        <dbReference type="ARBA" id="ARBA00023224"/>
    </source>
</evidence>
<dbReference type="InterPro" id="IPR004089">
    <property type="entry name" value="MCPsignal_dom"/>
</dbReference>
<reference evidence="13" key="1">
    <citation type="submission" date="2023-06" db="EMBL/GenBank/DDBJ databases">
        <authorList>
            <person name="Zhang S."/>
        </authorList>
    </citation>
    <scope>NUCLEOTIDE SEQUENCE</scope>
    <source>
        <strain evidence="13">SG2303</strain>
    </source>
</reference>
<dbReference type="SMART" id="SM00283">
    <property type="entry name" value="MA"/>
    <property type="match status" value="1"/>
</dbReference>
<dbReference type="Pfam" id="PF00672">
    <property type="entry name" value="HAMP"/>
    <property type="match status" value="1"/>
</dbReference>
<keyword evidence="2" id="KW-1003">Cell membrane</keyword>
<evidence type="ECO:0000259" key="11">
    <source>
        <dbReference type="PROSITE" id="PS50111"/>
    </source>
</evidence>
<dbReference type="CDD" id="cd06225">
    <property type="entry name" value="HAMP"/>
    <property type="match status" value="1"/>
</dbReference>
<keyword evidence="7 9" id="KW-0807">Transducer</keyword>
<evidence type="ECO:0000256" key="5">
    <source>
        <dbReference type="ARBA" id="ARBA00022989"/>
    </source>
</evidence>
<dbReference type="PROSITE" id="PS50111">
    <property type="entry name" value="CHEMOTAXIS_TRANSDUC_2"/>
    <property type="match status" value="1"/>
</dbReference>
<dbReference type="PANTHER" id="PTHR32089:SF112">
    <property type="entry name" value="LYSOZYME-LIKE PROTEIN-RELATED"/>
    <property type="match status" value="1"/>
</dbReference>
<dbReference type="InterPro" id="IPR033479">
    <property type="entry name" value="dCache_1"/>
</dbReference>
<gene>
    <name evidence="13" type="ORF">QU481_06675</name>
</gene>